<protein>
    <submittedName>
        <fullName evidence="1">Uncharacterized protein</fullName>
    </submittedName>
</protein>
<sequence>MNEVSRGLGLAKAMILLWHRASSDLEAALEGCNTDRWFRSKTFFHKSHKLKVWRSQEKWQRFAAREHPSA</sequence>
<gene>
    <name evidence="1" type="ORF">TCM_043074</name>
</gene>
<accession>A0A061FNR0</accession>
<proteinExistence type="predicted"/>
<evidence type="ECO:0000313" key="1">
    <source>
        <dbReference type="EMBL" id="EOY18538.1"/>
    </source>
</evidence>
<dbReference type="Gramene" id="EOY18538">
    <property type="protein sequence ID" value="EOY18538"/>
    <property type="gene ID" value="TCM_043074"/>
</dbReference>
<dbReference type="Proteomes" id="UP000026915">
    <property type="component" value="Chromosome 10"/>
</dbReference>
<keyword evidence="2" id="KW-1185">Reference proteome</keyword>
<dbReference type="EMBL" id="CM001888">
    <property type="protein sequence ID" value="EOY18538.1"/>
    <property type="molecule type" value="Genomic_DNA"/>
</dbReference>
<dbReference type="HOGENOM" id="CLU_2762940_0_0_1"/>
<reference evidence="1 2" key="1">
    <citation type="journal article" date="2013" name="Genome Biol.">
        <title>The genome sequence of the most widely cultivated cacao type and its use to identify candidate genes regulating pod color.</title>
        <authorList>
            <person name="Motamayor J.C."/>
            <person name="Mockaitis K."/>
            <person name="Schmutz J."/>
            <person name="Haiminen N."/>
            <person name="Iii D.L."/>
            <person name="Cornejo O."/>
            <person name="Findley S.D."/>
            <person name="Zheng P."/>
            <person name="Utro F."/>
            <person name="Royaert S."/>
            <person name="Saski C."/>
            <person name="Jenkins J."/>
            <person name="Podicheti R."/>
            <person name="Zhao M."/>
            <person name="Scheffler B.E."/>
            <person name="Stack J.C."/>
            <person name="Feltus F.A."/>
            <person name="Mustiga G.M."/>
            <person name="Amores F."/>
            <person name="Phillips W."/>
            <person name="Marelli J.P."/>
            <person name="May G.D."/>
            <person name="Shapiro H."/>
            <person name="Ma J."/>
            <person name="Bustamante C.D."/>
            <person name="Schnell R.J."/>
            <person name="Main D."/>
            <person name="Gilbert D."/>
            <person name="Parida L."/>
            <person name="Kuhn D.N."/>
        </authorList>
    </citation>
    <scope>NUCLEOTIDE SEQUENCE [LARGE SCALE GENOMIC DNA]</scope>
    <source>
        <strain evidence="2">cv. Matina 1-6</strain>
    </source>
</reference>
<name>A0A061FNR0_THECC</name>
<organism evidence="1 2">
    <name type="scientific">Theobroma cacao</name>
    <name type="common">Cacao</name>
    <name type="synonym">Cocoa</name>
    <dbReference type="NCBI Taxonomy" id="3641"/>
    <lineage>
        <taxon>Eukaryota</taxon>
        <taxon>Viridiplantae</taxon>
        <taxon>Streptophyta</taxon>
        <taxon>Embryophyta</taxon>
        <taxon>Tracheophyta</taxon>
        <taxon>Spermatophyta</taxon>
        <taxon>Magnoliopsida</taxon>
        <taxon>eudicotyledons</taxon>
        <taxon>Gunneridae</taxon>
        <taxon>Pentapetalae</taxon>
        <taxon>rosids</taxon>
        <taxon>malvids</taxon>
        <taxon>Malvales</taxon>
        <taxon>Malvaceae</taxon>
        <taxon>Byttnerioideae</taxon>
        <taxon>Theobroma</taxon>
    </lineage>
</organism>
<evidence type="ECO:0000313" key="2">
    <source>
        <dbReference type="Proteomes" id="UP000026915"/>
    </source>
</evidence>
<dbReference type="InParanoid" id="A0A061FNR0"/>
<dbReference type="AlphaFoldDB" id="A0A061FNR0"/>